<dbReference type="Proteomes" id="UP000769157">
    <property type="component" value="Unassembled WGS sequence"/>
</dbReference>
<organism evidence="4 5">
    <name type="scientific">Ogataea philodendri</name>
    <dbReference type="NCBI Taxonomy" id="1378263"/>
    <lineage>
        <taxon>Eukaryota</taxon>
        <taxon>Fungi</taxon>
        <taxon>Dikarya</taxon>
        <taxon>Ascomycota</taxon>
        <taxon>Saccharomycotina</taxon>
        <taxon>Pichiomycetes</taxon>
        <taxon>Pichiales</taxon>
        <taxon>Pichiaceae</taxon>
        <taxon>Ogataea</taxon>
    </lineage>
</organism>
<dbReference type="SUPFAM" id="SSF57924">
    <property type="entry name" value="Inhibitor of apoptosis (IAP) repeat"/>
    <property type="match status" value="2"/>
</dbReference>
<feature type="compositionally biased region" description="Acidic residues" evidence="3">
    <location>
        <begin position="556"/>
        <end position="567"/>
    </location>
</feature>
<dbReference type="SMART" id="SM00238">
    <property type="entry name" value="BIR"/>
    <property type="match status" value="1"/>
</dbReference>
<comment type="caution">
    <text evidence="4">The sequence shown here is derived from an EMBL/GenBank/DDBJ whole genome shotgun (WGS) entry which is preliminary data.</text>
</comment>
<dbReference type="PROSITE" id="PS50143">
    <property type="entry name" value="BIR_REPEAT_2"/>
    <property type="match status" value="2"/>
</dbReference>
<evidence type="ECO:0000313" key="5">
    <source>
        <dbReference type="Proteomes" id="UP000769157"/>
    </source>
</evidence>
<dbReference type="InterPro" id="IPR051190">
    <property type="entry name" value="Baculoviral_IAP"/>
</dbReference>
<keyword evidence="1" id="KW-0479">Metal-binding</keyword>
<dbReference type="GO" id="GO:0046872">
    <property type="term" value="F:metal ion binding"/>
    <property type="evidence" value="ECO:0007669"/>
    <property type="project" value="UniProtKB-KW"/>
</dbReference>
<feature type="compositionally biased region" description="Basic and acidic residues" evidence="3">
    <location>
        <begin position="517"/>
        <end position="532"/>
    </location>
</feature>
<dbReference type="PANTHER" id="PTHR46771">
    <property type="entry name" value="DETERIN"/>
    <property type="match status" value="1"/>
</dbReference>
<feature type="region of interest" description="Disordered" evidence="3">
    <location>
        <begin position="243"/>
        <end position="263"/>
    </location>
</feature>
<dbReference type="CDD" id="cd00022">
    <property type="entry name" value="BIR"/>
    <property type="match status" value="1"/>
</dbReference>
<keyword evidence="5" id="KW-1185">Reference proteome</keyword>
<feature type="compositionally biased region" description="Basic and acidic residues" evidence="3">
    <location>
        <begin position="246"/>
        <end position="263"/>
    </location>
</feature>
<dbReference type="Pfam" id="PF00653">
    <property type="entry name" value="BIR"/>
    <property type="match status" value="2"/>
</dbReference>
<feature type="region of interest" description="Disordered" evidence="3">
    <location>
        <begin position="735"/>
        <end position="797"/>
    </location>
</feature>
<feature type="compositionally biased region" description="Polar residues" evidence="3">
    <location>
        <begin position="610"/>
        <end position="628"/>
    </location>
</feature>
<feature type="compositionally biased region" description="Basic and acidic residues" evidence="3">
    <location>
        <begin position="461"/>
        <end position="475"/>
    </location>
</feature>
<dbReference type="AlphaFoldDB" id="A0A9P8P379"/>
<name>A0A9P8P379_9ASCO</name>
<dbReference type="RefSeq" id="XP_046060220.1">
    <property type="nucleotide sequence ID" value="XM_046206455.1"/>
</dbReference>
<dbReference type="PANTHER" id="PTHR46771:SF5">
    <property type="entry name" value="DETERIN"/>
    <property type="match status" value="1"/>
</dbReference>
<feature type="region of interest" description="Disordered" evidence="3">
    <location>
        <begin position="306"/>
        <end position="326"/>
    </location>
</feature>
<evidence type="ECO:0000313" key="4">
    <source>
        <dbReference type="EMBL" id="KAH3663884.1"/>
    </source>
</evidence>
<reference evidence="4" key="1">
    <citation type="journal article" date="2021" name="Open Biol.">
        <title>Shared evolutionary footprints suggest mitochondrial oxidative damage underlies multiple complex I losses in fungi.</title>
        <authorList>
            <person name="Schikora-Tamarit M.A."/>
            <person name="Marcet-Houben M."/>
            <person name="Nosek J."/>
            <person name="Gabaldon T."/>
        </authorList>
    </citation>
    <scope>NUCLEOTIDE SEQUENCE</scope>
    <source>
        <strain evidence="4">CBS6075</strain>
    </source>
</reference>
<dbReference type="OrthoDB" id="2196114at2759"/>
<evidence type="ECO:0000256" key="1">
    <source>
        <dbReference type="ARBA" id="ARBA00022723"/>
    </source>
</evidence>
<feature type="compositionally biased region" description="Basic residues" evidence="3">
    <location>
        <begin position="443"/>
        <end position="460"/>
    </location>
</feature>
<feature type="compositionally biased region" description="Basic residues" evidence="3">
    <location>
        <begin position="652"/>
        <end position="661"/>
    </location>
</feature>
<dbReference type="GeneID" id="70237251"/>
<gene>
    <name evidence="4" type="ORF">OGAPHI_005287</name>
</gene>
<feature type="compositionally biased region" description="Basic residues" evidence="3">
    <location>
        <begin position="476"/>
        <end position="493"/>
    </location>
</feature>
<dbReference type="InterPro" id="IPR001370">
    <property type="entry name" value="BIR_rpt"/>
</dbReference>
<dbReference type="EMBL" id="JAEUBE010000366">
    <property type="protein sequence ID" value="KAH3663884.1"/>
    <property type="molecule type" value="Genomic_DNA"/>
</dbReference>
<feature type="compositionally biased region" description="Basic and acidic residues" evidence="3">
    <location>
        <begin position="397"/>
        <end position="409"/>
    </location>
</feature>
<feature type="region of interest" description="Disordered" evidence="3">
    <location>
        <begin position="380"/>
        <end position="693"/>
    </location>
</feature>
<keyword evidence="2" id="KW-0862">Zinc</keyword>
<reference evidence="4" key="2">
    <citation type="submission" date="2021-01" db="EMBL/GenBank/DDBJ databases">
        <authorList>
            <person name="Schikora-Tamarit M.A."/>
        </authorList>
    </citation>
    <scope>NUCLEOTIDE SEQUENCE</scope>
    <source>
        <strain evidence="4">CBS6075</strain>
    </source>
</reference>
<accession>A0A9P8P379</accession>
<evidence type="ECO:0000256" key="2">
    <source>
        <dbReference type="ARBA" id="ARBA00022833"/>
    </source>
</evidence>
<sequence length="907" mass="103248">MAVNGFYFDPTKTHMDRVGCFTCKVKEFGWSPGETDPPAVRHLRSSPDCVFSNILGARHQHETDHLSWDEHETFADLKESAQIRLKTFKLANWPHERNKKMPSSTELAENGFYYSAYEKGDDTTTCMYCGTSLEGWEEGDDVAAEHKKRTPDCYVFSGRRRTGVYSRRNSVVASNVIEISDTSIEQIQEKQETEVVEPEKTVTETKVDEQPLQIDLQEPESVEAPQVIPEVVPETQVEDILMDSDEPPRENPEPEHPQIDSVRLEEEVVDDDSLEAAADPVEIPMSTLNELEDLFFVEDSRRSSTFFNRSRPSTGGNASYVERQPIPSEPLKEVPEEIPEEAQEQPIASDQIVPDYAEPEMVVPDSQSFHMGLDESLREMKQIDPLNPVEEMDMLDESTRDDIKVKDTVDSQAEIQEEKVVETVNSPEKVVVPQEESAESTSKKRKRDGKVSKKHKKRRKEAKENEKKEAKEKEREKKRKRREKKHRKQRKHLKETSVGQIPDQDTLVASLPGARDSNIDMVERSVETKNYVEELVETDFSAAESEPEVDDKMESIEEQPEIEEEQEQEKPKEITKESISVADATQESAKQVVQDEDEDDVVLDKDLQSMIPQPSESHSVSPSNQNSKSDTRSHYRVFEGRVVSSDDPLSFGRKRGRRAKKIRDTTSSGSKEVSPETDKVGKSPVAREQPELIEKVTTTAIEKPATKDVALYEREIFNEKPEVYEDEAPQVMYRELSPEKSVAQTIASSPIRREPESQVEKENLPSPAKLEKSPAHGISFAAEQLSGNQSTPEVKRKSFQWEPIKQQSYSEELEEAIEYTKELLDCDYQSLNDDLEGKLTNFVAEMPEEELEMTIKQWINYQAEQASRAVLGKTEEMIKNFRVDSARALAALEALPVAEDNDEDVIF</sequence>
<feature type="compositionally biased region" description="Basic and acidic residues" evidence="3">
    <location>
        <begin position="751"/>
        <end position="774"/>
    </location>
</feature>
<evidence type="ECO:0000256" key="3">
    <source>
        <dbReference type="SAM" id="MobiDB-lite"/>
    </source>
</evidence>
<proteinExistence type="predicted"/>
<feature type="compositionally biased region" description="Basic and acidic residues" evidence="3">
    <location>
        <begin position="629"/>
        <end position="639"/>
    </location>
</feature>
<dbReference type="Gene3D" id="1.10.1170.10">
    <property type="entry name" value="Inhibitor Of Apoptosis Protein (2mihbC-IAP-1), Chain A"/>
    <property type="match status" value="2"/>
</dbReference>
<protein>
    <submittedName>
        <fullName evidence="4">Uncharacterized protein</fullName>
    </submittedName>
</protein>